<dbReference type="PIRSF" id="PIRSF004897">
    <property type="entry name" value="UCP004897_ACT"/>
    <property type="match status" value="1"/>
</dbReference>
<dbReference type="EMBL" id="CABMJJ010000009">
    <property type="protein sequence ID" value="VVC03900.1"/>
    <property type="molecule type" value="Genomic_DNA"/>
</dbReference>
<dbReference type="InterPro" id="IPR014424">
    <property type="entry name" value="UCP004897_ACT"/>
</dbReference>
<accession>A0A5E4LP86</accession>
<gene>
    <name evidence="1" type="ORF">LFW2832_00602</name>
</gene>
<dbReference type="Proteomes" id="UP000789941">
    <property type="component" value="Unassembled WGS sequence"/>
</dbReference>
<reference evidence="1 2" key="1">
    <citation type="submission" date="2019-08" db="EMBL/GenBank/DDBJ databases">
        <authorList>
            <person name="Vazquez-Campos X."/>
        </authorList>
    </citation>
    <scope>NUCLEOTIDE SEQUENCE [LARGE SCALE GENOMIC DNA]</scope>
    <source>
        <strain evidence="1">LFW-283_2</strain>
    </source>
</reference>
<proteinExistence type="predicted"/>
<evidence type="ECO:0000313" key="2">
    <source>
        <dbReference type="Proteomes" id="UP000789941"/>
    </source>
</evidence>
<evidence type="ECO:0008006" key="3">
    <source>
        <dbReference type="Google" id="ProtNLM"/>
    </source>
</evidence>
<dbReference type="AlphaFoldDB" id="A0A5E4LP86"/>
<organism evidence="1 2">
    <name type="scientific">Candidatus Bilamarchaeum dharawalense</name>
    <dbReference type="NCBI Taxonomy" id="2885759"/>
    <lineage>
        <taxon>Archaea</taxon>
        <taxon>Candidatus Micrarchaeota</taxon>
        <taxon>Candidatus Micrarchaeia</taxon>
        <taxon>Candidatus Anstonellales</taxon>
        <taxon>Candidatus Bilamarchaeaceae</taxon>
        <taxon>Candidatus Bilamarchaeum</taxon>
    </lineage>
</organism>
<protein>
    <recommendedName>
        <fullName evidence="3">ACT domain protein</fullName>
    </recommendedName>
</protein>
<sequence length="169" mass="18879">MYPILEDAFLRYPMRKKVAELLLKYGLRVDKSAKIYCGEIELSPAKIARSLDVDRRVVIETAQMISEVKELFGIFDGLVPKAFISGVAKHLGFEVLEIESEPHSVGIVSAVTKIIADARISIRQIVTDDPDIYPTPKLTIILEKKLSASALVKLRELKNIKKISIESSN</sequence>
<evidence type="ECO:0000313" key="1">
    <source>
        <dbReference type="EMBL" id="VVC03900.1"/>
    </source>
</evidence>
<name>A0A5E4LP86_9ARCH</name>
<comment type="caution">
    <text evidence="1">The sequence shown here is derived from an EMBL/GenBank/DDBJ whole genome shotgun (WGS) entry which is preliminary data.</text>
</comment>